<dbReference type="GO" id="GO:0003700">
    <property type="term" value="F:DNA-binding transcription factor activity"/>
    <property type="evidence" value="ECO:0007669"/>
    <property type="project" value="InterPro"/>
</dbReference>
<protein>
    <submittedName>
        <fullName evidence="4">DeoR/GlpR transcriptional regulator</fullName>
    </submittedName>
</protein>
<dbReference type="Proteomes" id="UP000284651">
    <property type="component" value="Unassembled WGS sequence"/>
</dbReference>
<dbReference type="EMBL" id="QSAT01000021">
    <property type="protein sequence ID" value="RGW74809.1"/>
    <property type="molecule type" value="Genomic_DNA"/>
</dbReference>
<dbReference type="InterPro" id="IPR001034">
    <property type="entry name" value="DeoR_HTH"/>
</dbReference>
<gene>
    <name evidence="4" type="ORF">DWV56_07345</name>
</gene>
<dbReference type="InterPro" id="IPR050313">
    <property type="entry name" value="Carb_Metab_HTH_regulators"/>
</dbReference>
<dbReference type="Pfam" id="PF00455">
    <property type="entry name" value="DeoRC"/>
    <property type="match status" value="1"/>
</dbReference>
<dbReference type="PANTHER" id="PTHR30363">
    <property type="entry name" value="HTH-TYPE TRANSCRIPTIONAL REGULATOR SRLR-RELATED"/>
    <property type="match status" value="1"/>
</dbReference>
<dbReference type="SMART" id="SM01134">
    <property type="entry name" value="DeoRC"/>
    <property type="match status" value="1"/>
</dbReference>
<dbReference type="Pfam" id="PF08220">
    <property type="entry name" value="HTH_DeoR"/>
    <property type="match status" value="1"/>
</dbReference>
<dbReference type="SUPFAM" id="SSF46785">
    <property type="entry name" value="Winged helix' DNA-binding domain"/>
    <property type="match status" value="1"/>
</dbReference>
<dbReference type="InterPro" id="IPR014036">
    <property type="entry name" value="DeoR-like_C"/>
</dbReference>
<dbReference type="InterPro" id="IPR036390">
    <property type="entry name" value="WH_DNA-bd_sf"/>
</dbReference>
<evidence type="ECO:0000256" key="2">
    <source>
        <dbReference type="ARBA" id="ARBA00023163"/>
    </source>
</evidence>
<accession>A0A413CT72</accession>
<name>A0A413CT72_9FIRM</name>
<keyword evidence="2" id="KW-0804">Transcription</keyword>
<dbReference type="AlphaFoldDB" id="A0A413CT72"/>
<dbReference type="Gene3D" id="3.40.50.1360">
    <property type="match status" value="1"/>
</dbReference>
<sequence length="253" mass="28521">MEVMDQRRNEIVEFVNENQTVTFTQLKEKFPSVSEMTLRTDLKYLDQVKRIVRIHGGAKSMDVVSGNDDVLKLRYGRNVNEKKEIAQKALSFVEPAKTIFVDSGSTTTMLAHVLNNQNNIFYTSGLTCAIEMAKLSKSKVFVTGGNLNMRSFSVNGMDGLRCLEKVNFDVAFIGVTRYAKDTGFTCESLEDCELKRKAIERSKKVIVLMDSSKVERKGTYTICDLDQVDVLIGDSLLSDSFKQECEKRGLSVY</sequence>
<proteinExistence type="predicted"/>
<dbReference type="RefSeq" id="WP_118357393.1">
    <property type="nucleotide sequence ID" value="NZ_CAUBVL010000021.1"/>
</dbReference>
<reference evidence="4 5" key="1">
    <citation type="submission" date="2018-08" db="EMBL/GenBank/DDBJ databases">
        <title>A genome reference for cultivated species of the human gut microbiota.</title>
        <authorList>
            <person name="Zou Y."/>
            <person name="Xue W."/>
            <person name="Luo G."/>
        </authorList>
    </citation>
    <scope>NUCLEOTIDE SEQUENCE [LARGE SCALE GENOMIC DNA]</scope>
    <source>
        <strain evidence="4 5">AF10-31</strain>
    </source>
</reference>
<dbReference type="SMART" id="SM00420">
    <property type="entry name" value="HTH_DEOR"/>
    <property type="match status" value="1"/>
</dbReference>
<dbReference type="PROSITE" id="PS51000">
    <property type="entry name" value="HTH_DEOR_2"/>
    <property type="match status" value="1"/>
</dbReference>
<evidence type="ECO:0000313" key="4">
    <source>
        <dbReference type="EMBL" id="RGW74809.1"/>
    </source>
</evidence>
<keyword evidence="1" id="KW-0805">Transcription regulation</keyword>
<dbReference type="SUPFAM" id="SSF100950">
    <property type="entry name" value="NagB/RpiA/CoA transferase-like"/>
    <property type="match status" value="1"/>
</dbReference>
<dbReference type="PANTHER" id="PTHR30363:SF44">
    <property type="entry name" value="AGA OPERON TRANSCRIPTIONAL REPRESSOR-RELATED"/>
    <property type="match status" value="1"/>
</dbReference>
<comment type="caution">
    <text evidence="4">The sequence shown here is derived from an EMBL/GenBank/DDBJ whole genome shotgun (WGS) entry which is preliminary data.</text>
</comment>
<evidence type="ECO:0000256" key="1">
    <source>
        <dbReference type="ARBA" id="ARBA00023015"/>
    </source>
</evidence>
<feature type="domain" description="HTH deoR-type" evidence="3">
    <location>
        <begin position="4"/>
        <end position="60"/>
    </location>
</feature>
<evidence type="ECO:0000259" key="3">
    <source>
        <dbReference type="PROSITE" id="PS51000"/>
    </source>
</evidence>
<evidence type="ECO:0000313" key="5">
    <source>
        <dbReference type="Proteomes" id="UP000284651"/>
    </source>
</evidence>
<dbReference type="InterPro" id="IPR037171">
    <property type="entry name" value="NagB/RpiA_transferase-like"/>
</dbReference>
<organism evidence="4 5">
    <name type="scientific">Holdemanella biformis</name>
    <dbReference type="NCBI Taxonomy" id="1735"/>
    <lineage>
        <taxon>Bacteria</taxon>
        <taxon>Bacillati</taxon>
        <taxon>Bacillota</taxon>
        <taxon>Erysipelotrichia</taxon>
        <taxon>Erysipelotrichales</taxon>
        <taxon>Erysipelotrichaceae</taxon>
        <taxon>Holdemanella</taxon>
    </lineage>
</organism>